<dbReference type="EMBL" id="AP009493">
    <property type="protein sequence ID" value="BAG18617.1"/>
    <property type="molecule type" value="Genomic_DNA"/>
</dbReference>
<protein>
    <recommendedName>
        <fullName evidence="3">WXG100 family type VII secretion target</fullName>
    </recommendedName>
</protein>
<organism evidence="1 2">
    <name type="scientific">Streptomyces griseus subsp. griseus (strain JCM 4626 / CBS 651.72 / NBRC 13350 / KCC S-0626 / ISP 5235)</name>
    <dbReference type="NCBI Taxonomy" id="455632"/>
    <lineage>
        <taxon>Bacteria</taxon>
        <taxon>Bacillati</taxon>
        <taxon>Actinomycetota</taxon>
        <taxon>Actinomycetes</taxon>
        <taxon>Kitasatosporales</taxon>
        <taxon>Streptomycetaceae</taxon>
        <taxon>Streptomyces</taxon>
    </lineage>
</organism>
<evidence type="ECO:0000313" key="1">
    <source>
        <dbReference type="EMBL" id="BAG18617.1"/>
    </source>
</evidence>
<dbReference type="HOGENOM" id="CLU_151185_1_1_11"/>
<dbReference type="InterPro" id="IPR036689">
    <property type="entry name" value="ESAT-6-like_sf"/>
</dbReference>
<evidence type="ECO:0000313" key="2">
    <source>
        <dbReference type="Proteomes" id="UP000001685"/>
    </source>
</evidence>
<dbReference type="SUPFAM" id="SSF140453">
    <property type="entry name" value="EsxAB dimer-like"/>
    <property type="match status" value="1"/>
</dbReference>
<dbReference type="Pfam" id="PF06013">
    <property type="entry name" value="WXG100"/>
    <property type="match status" value="1"/>
</dbReference>
<dbReference type="Gene3D" id="1.10.287.1060">
    <property type="entry name" value="ESAT-6-like"/>
    <property type="match status" value="1"/>
</dbReference>
<dbReference type="InterPro" id="IPR010310">
    <property type="entry name" value="T7SS_ESAT-6-like"/>
</dbReference>
<accession>B1VY01</accession>
<reference evidence="2" key="1">
    <citation type="journal article" date="2008" name="J. Bacteriol.">
        <title>Genome sequence of the streptomycin-producing microorganism Streptomyces griseus IFO 13350.</title>
        <authorList>
            <person name="Ohnishi Y."/>
            <person name="Ishikawa J."/>
            <person name="Hara H."/>
            <person name="Suzuki H."/>
            <person name="Ikenoya M."/>
            <person name="Ikeda H."/>
            <person name="Yamashita A."/>
            <person name="Hattori M."/>
            <person name="Horinouchi S."/>
        </authorList>
    </citation>
    <scope>NUCLEOTIDE SEQUENCE [LARGE SCALE GENOMIC DNA]</scope>
    <source>
        <strain evidence="2">JCM 4626 / NBRC 13350</strain>
    </source>
</reference>
<gene>
    <name evidence="1" type="ordered locus">SGR_1788</name>
</gene>
<proteinExistence type="predicted"/>
<evidence type="ECO:0008006" key="3">
    <source>
        <dbReference type="Google" id="ProtNLM"/>
    </source>
</evidence>
<dbReference type="eggNOG" id="ENOG50341Y0">
    <property type="taxonomic scope" value="Bacteria"/>
</dbReference>
<name>B1VY01_STRGG</name>
<sequence length="117" mass="12814">MADQKVSDAALLKLEGDLSIKFDSVKGQLRQLQATIDNLEGKWKGIGANHFNQKQTEINNRMVSLAKQLARFQESIKAARTISGDNEDEIRQALSGVDVVAGHNNSAKEQSSSLNSF</sequence>
<dbReference type="AlphaFoldDB" id="B1VY01"/>
<dbReference type="RefSeq" id="WP_003965859.1">
    <property type="nucleotide sequence ID" value="NC_010572.1"/>
</dbReference>
<dbReference type="Proteomes" id="UP000001685">
    <property type="component" value="Chromosome"/>
</dbReference>
<dbReference type="KEGG" id="sgr:SGR_1788"/>
<dbReference type="PATRIC" id="fig|455632.4.peg.1817"/>